<feature type="compositionally biased region" description="Basic and acidic residues" evidence="5">
    <location>
        <begin position="108"/>
        <end position="118"/>
    </location>
</feature>
<dbReference type="PANTHER" id="PTHR43184:SF12">
    <property type="entry name" value="SUGAR PHOSPHATE EXCHANGER 3"/>
    <property type="match status" value="1"/>
</dbReference>
<gene>
    <name evidence="7" type="ORF">ETH_00013790</name>
</gene>
<protein>
    <submittedName>
        <fullName evidence="7">Sugar permease, putative</fullName>
    </submittedName>
</protein>
<feature type="compositionally biased region" description="Low complexity" evidence="5">
    <location>
        <begin position="79"/>
        <end position="90"/>
    </location>
</feature>
<dbReference type="SUPFAM" id="SSF103473">
    <property type="entry name" value="MFS general substrate transporter"/>
    <property type="match status" value="1"/>
</dbReference>
<reference evidence="7" key="1">
    <citation type="submission" date="2013-10" db="EMBL/GenBank/DDBJ databases">
        <title>Genomic analysis of the causative agents of coccidiosis in chickens.</title>
        <authorList>
            <person name="Reid A.J."/>
            <person name="Blake D."/>
            <person name="Billington K."/>
            <person name="Browne H."/>
            <person name="Dunn M."/>
            <person name="Hung S."/>
            <person name="Kawahara F."/>
            <person name="Miranda-Saavedra D."/>
            <person name="Mourier T."/>
            <person name="Nagra H."/>
            <person name="Otto T.D."/>
            <person name="Rawlings N."/>
            <person name="Sanchez A."/>
            <person name="Sanders M."/>
            <person name="Subramaniam C."/>
            <person name="Tay Y."/>
            <person name="Dear P."/>
            <person name="Doerig C."/>
            <person name="Gruber A."/>
            <person name="Parkinson J."/>
            <person name="Shirley M."/>
            <person name="Wan K.L."/>
            <person name="Berriman M."/>
            <person name="Tomley F."/>
            <person name="Pain A."/>
        </authorList>
    </citation>
    <scope>NUCLEOTIDE SEQUENCE [LARGE SCALE GENOMIC DNA]</scope>
    <source>
        <strain evidence="7">Houghton</strain>
    </source>
</reference>
<dbReference type="OMA" id="FASCKRE"/>
<name>U6L0V6_EIMTE</name>
<dbReference type="RefSeq" id="XP_013233578.1">
    <property type="nucleotide sequence ID" value="XM_013378124.1"/>
</dbReference>
<keyword evidence="4 6" id="KW-0472">Membrane</keyword>
<reference evidence="7" key="2">
    <citation type="submission" date="2013-10" db="EMBL/GenBank/DDBJ databases">
        <authorList>
            <person name="Aslett M."/>
        </authorList>
    </citation>
    <scope>NUCLEOTIDE SEQUENCE [LARGE SCALE GENOMIC DNA]</scope>
    <source>
        <strain evidence="7">Houghton</strain>
    </source>
</reference>
<feature type="transmembrane region" description="Helical" evidence="6">
    <location>
        <begin position="320"/>
        <end position="339"/>
    </location>
</feature>
<dbReference type="InterPro" id="IPR011701">
    <property type="entry name" value="MFS"/>
</dbReference>
<comment type="subcellular location">
    <subcellularLocation>
        <location evidence="1">Membrane</location>
        <topology evidence="1">Multi-pass membrane protein</topology>
    </subcellularLocation>
</comment>
<evidence type="ECO:0000313" key="8">
    <source>
        <dbReference type="Proteomes" id="UP000030747"/>
    </source>
</evidence>
<dbReference type="InterPro" id="IPR036259">
    <property type="entry name" value="MFS_trans_sf"/>
</dbReference>
<dbReference type="OrthoDB" id="342060at2759"/>
<keyword evidence="2 6" id="KW-0812">Transmembrane</keyword>
<evidence type="ECO:0000313" key="7">
    <source>
        <dbReference type="EMBL" id="CDJ42828.1"/>
    </source>
</evidence>
<dbReference type="AlphaFoldDB" id="U6L0V6"/>
<evidence type="ECO:0000256" key="1">
    <source>
        <dbReference type="ARBA" id="ARBA00004141"/>
    </source>
</evidence>
<feature type="region of interest" description="Disordered" evidence="5">
    <location>
        <begin position="1"/>
        <end position="242"/>
    </location>
</feature>
<dbReference type="PANTHER" id="PTHR43184">
    <property type="entry name" value="MAJOR FACILITATOR SUPERFAMILY TRANSPORTER 16, ISOFORM B"/>
    <property type="match status" value="1"/>
</dbReference>
<accession>U6L0V6</accession>
<dbReference type="Gene3D" id="1.20.1250.20">
    <property type="entry name" value="MFS general substrate transporter like domains"/>
    <property type="match status" value="2"/>
</dbReference>
<evidence type="ECO:0000256" key="4">
    <source>
        <dbReference type="ARBA" id="ARBA00023136"/>
    </source>
</evidence>
<evidence type="ECO:0000256" key="2">
    <source>
        <dbReference type="ARBA" id="ARBA00022692"/>
    </source>
</evidence>
<feature type="compositionally biased region" description="Polar residues" evidence="5">
    <location>
        <begin position="1"/>
        <end position="11"/>
    </location>
</feature>
<feature type="compositionally biased region" description="Low complexity" evidence="5">
    <location>
        <begin position="21"/>
        <end position="49"/>
    </location>
</feature>
<feature type="transmembrane region" description="Helical" evidence="6">
    <location>
        <begin position="559"/>
        <end position="582"/>
    </location>
</feature>
<evidence type="ECO:0000256" key="5">
    <source>
        <dbReference type="SAM" id="MobiDB-lite"/>
    </source>
</evidence>
<feature type="transmembrane region" description="Helical" evidence="6">
    <location>
        <begin position="278"/>
        <end position="300"/>
    </location>
</feature>
<feature type="transmembrane region" description="Helical" evidence="6">
    <location>
        <begin position="433"/>
        <end position="452"/>
    </location>
</feature>
<keyword evidence="3 6" id="KW-1133">Transmembrane helix</keyword>
<feature type="compositionally biased region" description="Low complexity" evidence="5">
    <location>
        <begin position="228"/>
        <end position="242"/>
    </location>
</feature>
<dbReference type="GO" id="GO:0005789">
    <property type="term" value="C:endoplasmic reticulum membrane"/>
    <property type="evidence" value="ECO:0007669"/>
    <property type="project" value="TreeGrafter"/>
</dbReference>
<organism evidence="7 8">
    <name type="scientific">Eimeria tenella</name>
    <name type="common">Coccidian parasite</name>
    <dbReference type="NCBI Taxonomy" id="5802"/>
    <lineage>
        <taxon>Eukaryota</taxon>
        <taxon>Sar</taxon>
        <taxon>Alveolata</taxon>
        <taxon>Apicomplexa</taxon>
        <taxon>Conoidasida</taxon>
        <taxon>Coccidia</taxon>
        <taxon>Eucoccidiorida</taxon>
        <taxon>Eimeriorina</taxon>
        <taxon>Eimeriidae</taxon>
        <taxon>Eimeria</taxon>
    </lineage>
</organism>
<proteinExistence type="predicted"/>
<evidence type="ECO:0000256" key="6">
    <source>
        <dbReference type="SAM" id="Phobius"/>
    </source>
</evidence>
<sequence>MVVTRQGTVTSPAGPEAVPSGATAGAAGAGKAPTGRSPRTAAAKPNAPSAKKRGTPSPAQKGARAKGRMADASPDHSPRAAGGRRAAAPRVQLASKAEVLGDSRVSGRGRDTTTERPLYKGGILADRLQTGPLPFVRGMSNMGNSDDESEAENAEKADAHSKKSNVTPREPYSSSNRRTAAAATSGVTRQRSSRRLVHASSRPEQSERGEATSDLGNQAQSSREITRSNNDSSNSSNTSSSSRLSEGKLAQLLLTYFCYASLYLTRKPFASCKRELELQLGFTATALGGVDSAFLGAYAASQLLLAPALLGNPRGPTCTTILSAAYAVSSCCCFLIYLLPDQHLSLLSILLLWGINGAAQALAFPLTVATLSSWLSSRERGGILGVWTTCQQVGSIFASYLTAELLSAQPANVLAAPFEDLFQGHSNKETRRWRLAFLVPAIWVFGCAILLGRCLRRAPAGPASVKAGSAQQVEEQQKALFSRVLGFATLRRLCAAYFCVKLVRYSLLYWLPYYLEKQAGLTASAAGVTQGCETGDLGYTVQKIWDTWLSDRYLRGRRLLLLSPLCCVAGASVALLHYSILWGPPEDLSLVPQAALLLAGAAIAAPDSVLGGAATADACAEEAGASDEVLAAAASCGLQNTGLFPALLQAQPKAQKIWKQTDAGIDEREGTEMRRALKGEVCRGLFRVGNVIASEEVDVLHSSLLP</sequence>
<dbReference type="VEuPathDB" id="ToxoDB:ETH_00013790"/>
<evidence type="ECO:0000256" key="3">
    <source>
        <dbReference type="ARBA" id="ARBA00022989"/>
    </source>
</evidence>
<feature type="compositionally biased region" description="Polar residues" evidence="5">
    <location>
        <begin position="214"/>
        <end position="223"/>
    </location>
</feature>
<feature type="transmembrane region" description="Helical" evidence="6">
    <location>
        <begin position="346"/>
        <end position="368"/>
    </location>
</feature>
<dbReference type="Pfam" id="PF07690">
    <property type="entry name" value="MFS_1"/>
    <property type="match status" value="1"/>
</dbReference>
<dbReference type="GO" id="GO:0022857">
    <property type="term" value="F:transmembrane transporter activity"/>
    <property type="evidence" value="ECO:0007669"/>
    <property type="project" value="InterPro"/>
</dbReference>
<dbReference type="Proteomes" id="UP000030747">
    <property type="component" value="Unassembled WGS sequence"/>
</dbReference>
<keyword evidence="8" id="KW-1185">Reference proteome</keyword>
<dbReference type="GeneID" id="25251922"/>
<dbReference type="EMBL" id="HG675740">
    <property type="protein sequence ID" value="CDJ42828.1"/>
    <property type="molecule type" value="Genomic_DNA"/>
</dbReference>
<feature type="compositionally biased region" description="Low complexity" evidence="5">
    <location>
        <begin position="173"/>
        <end position="185"/>
    </location>
</feature>
<dbReference type="VEuPathDB" id="ToxoDB:ETH2_1115600"/>